<comment type="caution">
    <text evidence="1">The sequence shown here is derived from an EMBL/GenBank/DDBJ whole genome shotgun (WGS) entry which is preliminary data.</text>
</comment>
<evidence type="ECO:0000313" key="1">
    <source>
        <dbReference type="EMBL" id="CAB4039821.1"/>
    </source>
</evidence>
<feature type="non-terminal residue" evidence="1">
    <location>
        <position position="58"/>
    </location>
</feature>
<dbReference type="EMBL" id="CACRXK020025917">
    <property type="protein sequence ID" value="CAB4039821.1"/>
    <property type="molecule type" value="Genomic_DNA"/>
</dbReference>
<proteinExistence type="predicted"/>
<reference evidence="1" key="1">
    <citation type="submission" date="2020-04" db="EMBL/GenBank/DDBJ databases">
        <authorList>
            <person name="Alioto T."/>
            <person name="Alioto T."/>
            <person name="Gomez Garrido J."/>
        </authorList>
    </citation>
    <scope>NUCLEOTIDE SEQUENCE</scope>
    <source>
        <strain evidence="1">A484AB</strain>
    </source>
</reference>
<accession>A0A6S7K8U1</accession>
<dbReference type="Proteomes" id="UP001152795">
    <property type="component" value="Unassembled WGS sequence"/>
</dbReference>
<keyword evidence="2" id="KW-1185">Reference proteome</keyword>
<sequence length="58" mass="6550">MADLLLQKELSSDERFRPCSCGNGGRKTSSEPVEKWELSCRQEGGWHRLEGGSILQTR</sequence>
<dbReference type="AlphaFoldDB" id="A0A6S7K8U1"/>
<protein>
    <submittedName>
        <fullName evidence="1">Uncharacterized protein</fullName>
    </submittedName>
</protein>
<name>A0A6S7K8U1_PARCT</name>
<gene>
    <name evidence="1" type="ORF">PACLA_8A058627</name>
</gene>
<evidence type="ECO:0000313" key="2">
    <source>
        <dbReference type="Proteomes" id="UP001152795"/>
    </source>
</evidence>
<organism evidence="1 2">
    <name type="scientific">Paramuricea clavata</name>
    <name type="common">Red gorgonian</name>
    <name type="synonym">Violescent sea-whip</name>
    <dbReference type="NCBI Taxonomy" id="317549"/>
    <lineage>
        <taxon>Eukaryota</taxon>
        <taxon>Metazoa</taxon>
        <taxon>Cnidaria</taxon>
        <taxon>Anthozoa</taxon>
        <taxon>Octocorallia</taxon>
        <taxon>Malacalcyonacea</taxon>
        <taxon>Plexauridae</taxon>
        <taxon>Paramuricea</taxon>
    </lineage>
</organism>